<dbReference type="GO" id="GO:0006351">
    <property type="term" value="P:DNA-templated transcription"/>
    <property type="evidence" value="ECO:0007669"/>
    <property type="project" value="InterPro"/>
</dbReference>
<evidence type="ECO:0000259" key="3">
    <source>
        <dbReference type="Pfam" id="PF08223"/>
    </source>
</evidence>
<feature type="domain" description="Transcriptional repressor PaaX-like N-terminal" evidence="2">
    <location>
        <begin position="24"/>
        <end position="88"/>
    </location>
</feature>
<proteinExistence type="predicted"/>
<organism evidence="4 5">
    <name type="scientific">Paracoccus pantotrophus</name>
    <name type="common">Thiosphaera pantotropha</name>
    <dbReference type="NCBI Taxonomy" id="82367"/>
    <lineage>
        <taxon>Bacteria</taxon>
        <taxon>Pseudomonadati</taxon>
        <taxon>Pseudomonadota</taxon>
        <taxon>Alphaproteobacteria</taxon>
        <taxon>Rhodobacterales</taxon>
        <taxon>Paracoccaceae</taxon>
        <taxon>Paracoccus</taxon>
    </lineage>
</organism>
<dbReference type="EMBL" id="CP058691">
    <property type="protein sequence ID" value="QLH16851.1"/>
    <property type="molecule type" value="Genomic_DNA"/>
</dbReference>
<dbReference type="PANTHER" id="PTHR30319:SF1">
    <property type="entry name" value="TRANSCRIPTIONAL REPRESSOR PAAX"/>
    <property type="match status" value="1"/>
</dbReference>
<dbReference type="Gene3D" id="1.10.10.10">
    <property type="entry name" value="Winged helix-like DNA-binding domain superfamily/Winged helix DNA-binding domain"/>
    <property type="match status" value="1"/>
</dbReference>
<evidence type="ECO:0000259" key="2">
    <source>
        <dbReference type="Pfam" id="PF07848"/>
    </source>
</evidence>
<dbReference type="InterPro" id="IPR013225">
    <property type="entry name" value="PaaX_C"/>
</dbReference>
<reference evidence="4 5" key="1">
    <citation type="submission" date="2020-07" db="EMBL/GenBank/DDBJ databases">
        <title>The complete genome of Paracoccus pantotrophus ACCC 10489.</title>
        <authorList>
            <person name="Si Y."/>
        </authorList>
    </citation>
    <scope>NUCLEOTIDE SEQUENCE [LARGE SCALE GENOMIC DNA]</scope>
    <source>
        <strain evidence="4 5">ACCC10489</strain>
        <plasmid evidence="4 5">unnamed1</plasmid>
    </source>
</reference>
<dbReference type="InterPro" id="IPR011965">
    <property type="entry name" value="PaaX_trns_reg"/>
</dbReference>
<dbReference type="Pfam" id="PF08223">
    <property type="entry name" value="PaaX_C"/>
    <property type="match status" value="1"/>
</dbReference>
<feature type="domain" description="Transcriptional repressor PaaX-like C-terminal" evidence="3">
    <location>
        <begin position="169"/>
        <end position="254"/>
    </location>
</feature>
<geneLocation type="plasmid" evidence="4 5">
    <name>unnamed1</name>
</geneLocation>
<dbReference type="RefSeq" id="WP_024843409.1">
    <property type="nucleotide sequence ID" value="NZ_CP038205.1"/>
</dbReference>
<evidence type="ECO:0000256" key="1">
    <source>
        <dbReference type="SAM" id="MobiDB-lite"/>
    </source>
</evidence>
<dbReference type="PIRSF" id="PIRSF020623">
    <property type="entry name" value="PaaX"/>
    <property type="match status" value="1"/>
</dbReference>
<dbReference type="AlphaFoldDB" id="A0A7H9C4C2"/>
<dbReference type="Gene3D" id="1.20.58.1460">
    <property type="match status" value="1"/>
</dbReference>
<dbReference type="Pfam" id="PF07848">
    <property type="entry name" value="PaaX"/>
    <property type="match status" value="1"/>
</dbReference>
<name>A0A7H9C4C2_PARPN</name>
<accession>A0A7H9C4C2</accession>
<feature type="region of interest" description="Disordered" evidence="1">
    <location>
        <begin position="264"/>
        <end position="284"/>
    </location>
</feature>
<sequence>MRQGGMAERGLIDGILQGMALRSAAFIVTVYGDVVVPRGGVLWTGTLIEVCERVGISESLVRTAVSRLVAAHRLRGERLGRRSYYRLDASAQREFDQAAGLLYKAEVPAQGWQILHAPDLTEDEARHQRMGHMGGAVFIRPDRGQPLPEGALVFRAPDPPELGRIGQFWDLSVLHQRYLDMLARFAPLAEAGAALSDEMALIARLLLVHDYRGVLLRDPRLPQPALPPDWKGHEARALFRRLYRQLSPAAERWIGAQFEGSDGLLPEKTAESEARLADLSRTTS</sequence>
<dbReference type="InterPro" id="IPR036388">
    <property type="entry name" value="WH-like_DNA-bd_sf"/>
</dbReference>
<dbReference type="Proteomes" id="UP000509322">
    <property type="component" value="Plasmid unnamed1"/>
</dbReference>
<evidence type="ECO:0000313" key="4">
    <source>
        <dbReference type="EMBL" id="QLH16851.1"/>
    </source>
</evidence>
<protein>
    <submittedName>
        <fullName evidence="4">PaaX family transcriptional regulator</fullName>
    </submittedName>
</protein>
<gene>
    <name evidence="4" type="ORF">HYQ43_21800</name>
</gene>
<evidence type="ECO:0000313" key="5">
    <source>
        <dbReference type="Proteomes" id="UP000509322"/>
    </source>
</evidence>
<dbReference type="InterPro" id="IPR012906">
    <property type="entry name" value="PaaX-like_N"/>
</dbReference>
<feature type="compositionally biased region" description="Basic and acidic residues" evidence="1">
    <location>
        <begin position="268"/>
        <end position="278"/>
    </location>
</feature>
<keyword evidence="4" id="KW-0614">Plasmid</keyword>
<dbReference type="PANTHER" id="PTHR30319">
    <property type="entry name" value="PHENYLACETIC ACID REGULATOR-RELATED TRANSCRIPTIONAL REPRESSOR"/>
    <property type="match status" value="1"/>
</dbReference>